<dbReference type="KEGG" id="osg:BST96_16225"/>
<sequence length="299" mass="33962">MDEKPQAEPPKPLSTSALAKVLDVPSQQLFATLKDYGWIRKLDEGWALSSKGEFEGGEYVHSKRYGRYIVWPEALTTHPLLLALEDNRHISATIMGKAVGLNAREVNRILAELGWIKHGFQGWELTRIGEQRGGIQLENDNSGNFYVMWPQDIQNDKNLNKQLQFSAEVYAEASAVSDDMFAGQSEYQGLDGHQHSSKAHLKICHWLYLAGIAHACQRELPFLAEDNPQPLLADFYLPAHQLYIECWDDAGGSGLAQRMQRKAIYQQYGCAVIDIEKEDLEQLDEVLTRQFRKQGIRVY</sequence>
<organism evidence="1 2">
    <name type="scientific">Oceanicoccus sagamiensis</name>
    <dbReference type="NCBI Taxonomy" id="716816"/>
    <lineage>
        <taxon>Bacteria</taxon>
        <taxon>Pseudomonadati</taxon>
        <taxon>Pseudomonadota</taxon>
        <taxon>Gammaproteobacteria</taxon>
        <taxon>Cellvibrionales</taxon>
        <taxon>Spongiibacteraceae</taxon>
        <taxon>Oceanicoccus</taxon>
    </lineage>
</organism>
<evidence type="ECO:0000313" key="2">
    <source>
        <dbReference type="Proteomes" id="UP000193450"/>
    </source>
</evidence>
<name>A0A1X9NL04_9GAMM</name>
<dbReference type="RefSeq" id="WP_085759699.1">
    <property type="nucleotide sequence ID" value="NZ_CP019343.1"/>
</dbReference>
<gene>
    <name evidence="1" type="ORF">BST96_16225</name>
</gene>
<proteinExistence type="predicted"/>
<keyword evidence="2" id="KW-1185">Reference proteome</keyword>
<dbReference type="Proteomes" id="UP000193450">
    <property type="component" value="Chromosome"/>
</dbReference>
<evidence type="ECO:0008006" key="3">
    <source>
        <dbReference type="Google" id="ProtNLM"/>
    </source>
</evidence>
<dbReference type="OrthoDB" id="5500241at2"/>
<dbReference type="AlphaFoldDB" id="A0A1X9NL04"/>
<protein>
    <recommendedName>
        <fullName evidence="3">Glycerol kinase</fullName>
    </recommendedName>
</protein>
<dbReference type="EMBL" id="CP019343">
    <property type="protein sequence ID" value="ARN75517.1"/>
    <property type="molecule type" value="Genomic_DNA"/>
</dbReference>
<reference evidence="1 2" key="1">
    <citation type="submission" date="2016-11" db="EMBL/GenBank/DDBJ databases">
        <title>Trade-off between light-utilization and light-protection in marine flavobacteria.</title>
        <authorList>
            <person name="Kumagai Y."/>
        </authorList>
    </citation>
    <scope>NUCLEOTIDE SEQUENCE [LARGE SCALE GENOMIC DNA]</scope>
    <source>
        <strain evidence="1 2">NBRC 107125</strain>
    </source>
</reference>
<accession>A0A1X9NL04</accession>
<dbReference type="STRING" id="716816.BST96_16225"/>
<evidence type="ECO:0000313" key="1">
    <source>
        <dbReference type="EMBL" id="ARN75517.1"/>
    </source>
</evidence>